<dbReference type="EMBL" id="JBHUGA010000052">
    <property type="protein sequence ID" value="MFD1847470.1"/>
    <property type="molecule type" value="Genomic_DNA"/>
</dbReference>
<feature type="transmembrane region" description="Helical" evidence="1">
    <location>
        <begin position="87"/>
        <end position="109"/>
    </location>
</feature>
<reference evidence="3" key="1">
    <citation type="journal article" date="2019" name="Int. J. Syst. Evol. Microbiol.">
        <title>The Global Catalogue of Microorganisms (GCM) 10K type strain sequencing project: providing services to taxonomists for standard genome sequencing and annotation.</title>
        <authorList>
            <consortium name="The Broad Institute Genomics Platform"/>
            <consortium name="The Broad Institute Genome Sequencing Center for Infectious Disease"/>
            <person name="Wu L."/>
            <person name="Ma J."/>
        </authorList>
    </citation>
    <scope>NUCLEOTIDE SEQUENCE [LARGE SCALE GENOMIC DNA]</scope>
    <source>
        <strain evidence="3">JCM 11496</strain>
    </source>
</reference>
<keyword evidence="1" id="KW-0812">Transmembrane</keyword>
<feature type="transmembrane region" description="Helical" evidence="1">
    <location>
        <begin position="115"/>
        <end position="137"/>
    </location>
</feature>
<sequence length="155" mass="16812">MTKQKAFRFHFFLVVFALTILLAQLVVIPRTAATYAKAYPEVAYLAPPTVTALVIALIGFEVALLAAWRLVAIAVAGKASTLQSRQWARIMTVSLILMAAIFAGVFFYMGSIAGVGGPAMLFGLLVSLALILMTFSIRHRVTGWLKTADTLHRAN</sequence>
<keyword evidence="1" id="KW-1133">Transmembrane helix</keyword>
<dbReference type="Proteomes" id="UP001597307">
    <property type="component" value="Unassembled WGS sequence"/>
</dbReference>
<organism evidence="2 3">
    <name type="scientific">Arthrobacter flavus</name>
    <dbReference type="NCBI Taxonomy" id="95172"/>
    <lineage>
        <taxon>Bacteria</taxon>
        <taxon>Bacillati</taxon>
        <taxon>Actinomycetota</taxon>
        <taxon>Actinomycetes</taxon>
        <taxon>Micrococcales</taxon>
        <taxon>Micrococcaceae</taxon>
        <taxon>Arthrobacter</taxon>
    </lineage>
</organism>
<evidence type="ECO:0000256" key="1">
    <source>
        <dbReference type="SAM" id="Phobius"/>
    </source>
</evidence>
<keyword evidence="3" id="KW-1185">Reference proteome</keyword>
<feature type="transmembrane region" description="Helical" evidence="1">
    <location>
        <begin position="52"/>
        <end position="75"/>
    </location>
</feature>
<dbReference type="RefSeq" id="WP_343879541.1">
    <property type="nucleotide sequence ID" value="NZ_BAAAIJ010000036.1"/>
</dbReference>
<accession>A0ABW4Q9T8</accession>
<protein>
    <submittedName>
        <fullName evidence="2">DUF2975 domain-containing protein</fullName>
    </submittedName>
</protein>
<proteinExistence type="predicted"/>
<comment type="caution">
    <text evidence="2">The sequence shown here is derived from an EMBL/GenBank/DDBJ whole genome shotgun (WGS) entry which is preliminary data.</text>
</comment>
<gene>
    <name evidence="2" type="ORF">ACFSFX_12795</name>
</gene>
<name>A0ABW4Q9T8_9MICC</name>
<keyword evidence="1" id="KW-0472">Membrane</keyword>
<evidence type="ECO:0000313" key="2">
    <source>
        <dbReference type="EMBL" id="MFD1847470.1"/>
    </source>
</evidence>
<evidence type="ECO:0000313" key="3">
    <source>
        <dbReference type="Proteomes" id="UP001597307"/>
    </source>
</evidence>